<keyword evidence="11" id="KW-0175">Coiled coil</keyword>
<sequence length="1007" mass="111854">MMASSICISSDNNGGPLPGDVDVGSSETPIGQRLAILEKQLVIELKVKEGAEKLLQMYTSGSSKDKKLLAEAQLMLSDAKEKIEYIKMMVNRVKHKQDLENIAKGENNGSSGVVGSKNYGSSRSGSLSLLDSLSPLEIRIEELRHRLKVECAIVDGARNVIKLYQSSKLTDRKALQEAQSNLLESSQKIDLLRKAIEVCRSQLPPGSPKSALLKADLENSQSVTPSVYSPTIQTFKCTDDLVNSTSPAIISKPAAVTGTLEVRLIGCQGLLEDIPGRSPKNNSTPGDLRSLVRATSKGLSLSSSRSYSVKDETCNEVMAILKLDSVTVGQTSWKACSQMAWDMRFSFNLDRSRELEIQIYWRDWRSLCAVKFVRLEDFVEEVRHGMALPLEPQGILFVEIKFIDPMISRKPKLQRQKLFRHKDKNILRPNQMNINVATWGRLIKRALPQASSETNLASSSFSSSSRVTTSTAAIDKAANLPSSQGIISPTNETTCNTASLSSFTVPSTLPTQATIISSSSSSASSSSTTTPITPSATSHATTIMTPPPIQPINESRYKQESVDHNKARSQIKPSLSNDSQINSTLKSFDFLNECNVNDTLRQPKQIVTTPGSNEATPSPPAFSDLQRASIHSIDENEIARLKLRYSPGPEPIIDLAGEESPPKTVSSESNKPGQRMTINDFEFISVLGRGHFGKVILSRYKPTREYYALKALKKGDVIARDEIESLMAEKRILEVATKTRHPFLINLFACFQTSLHVCFVMEYACGGDLMLHIHQDIFSEPRATFYAACIVLGLQFLHENKIIYRDLKLDNLLLDAQGYVKIADFGLCKEGIGYGDRTGTFCGTPEFLAPEVLTDNSYTRAVDWWGLGVLIFEMLIGESPFPGDDEEEVFDSIVNEEVRYPRCLSTESVAIMKRLLRKNPDRRLGSSERDAEDVKKQSFFRHINWEDLLARKVKPPFVPTIKSLDDVSNFDNEFTSEKPVLSPPKDLRFIPRLDDQLFKDFDYSTIS</sequence>
<dbReference type="SMART" id="SM00220">
    <property type="entry name" value="S_TKc"/>
    <property type="match status" value="1"/>
</dbReference>
<feature type="domain" description="REM-1" evidence="16">
    <location>
        <begin position="20"/>
        <end position="99"/>
    </location>
</feature>
<name>A0A3G5APF7_9ACAR</name>
<feature type="region of interest" description="Disordered" evidence="13">
    <location>
        <begin position="1"/>
        <end position="23"/>
    </location>
</feature>
<dbReference type="InterPro" id="IPR011072">
    <property type="entry name" value="HR1_rho-bd"/>
</dbReference>
<evidence type="ECO:0000259" key="16">
    <source>
        <dbReference type="PROSITE" id="PS51860"/>
    </source>
</evidence>
<dbReference type="FunFam" id="1.10.287.160:FF:000001">
    <property type="entry name" value="Putative serine/threonine-protein kinase N2"/>
    <property type="match status" value="1"/>
</dbReference>
<dbReference type="Pfam" id="PF02185">
    <property type="entry name" value="HR1"/>
    <property type="match status" value="2"/>
</dbReference>
<keyword evidence="3" id="KW-0723">Serine/threonine-protein kinase</keyword>
<evidence type="ECO:0000256" key="11">
    <source>
        <dbReference type="PROSITE-ProRule" id="PRU01207"/>
    </source>
</evidence>
<organism evidence="17">
    <name type="scientific">Tetranychus evansi</name>
    <name type="common">red spider mite</name>
    <dbReference type="NCBI Taxonomy" id="178897"/>
    <lineage>
        <taxon>Eukaryota</taxon>
        <taxon>Metazoa</taxon>
        <taxon>Ecdysozoa</taxon>
        <taxon>Arthropoda</taxon>
        <taxon>Chelicerata</taxon>
        <taxon>Arachnida</taxon>
        <taxon>Acari</taxon>
        <taxon>Acariformes</taxon>
        <taxon>Trombidiformes</taxon>
        <taxon>Prostigmata</taxon>
        <taxon>Eleutherengona</taxon>
        <taxon>Raphignathae</taxon>
        <taxon>Tetranychoidea</taxon>
        <taxon>Tetranychidae</taxon>
        <taxon>Tetranychus</taxon>
    </lineage>
</organism>
<evidence type="ECO:0000256" key="12">
    <source>
        <dbReference type="PROSITE-ProRule" id="PRU10141"/>
    </source>
</evidence>
<dbReference type="Pfam" id="PF00433">
    <property type="entry name" value="Pkinase_C"/>
    <property type="match status" value="1"/>
</dbReference>
<comment type="catalytic activity">
    <reaction evidence="9">
        <text>L-threonyl-[protein] + ATP = O-phospho-L-threonyl-[protein] + ADP + H(+)</text>
        <dbReference type="Rhea" id="RHEA:46608"/>
        <dbReference type="Rhea" id="RHEA-COMP:11060"/>
        <dbReference type="Rhea" id="RHEA-COMP:11605"/>
        <dbReference type="ChEBI" id="CHEBI:15378"/>
        <dbReference type="ChEBI" id="CHEBI:30013"/>
        <dbReference type="ChEBI" id="CHEBI:30616"/>
        <dbReference type="ChEBI" id="CHEBI:61977"/>
        <dbReference type="ChEBI" id="CHEBI:456216"/>
        <dbReference type="EC" id="2.7.11.13"/>
    </reaction>
</comment>
<feature type="region of interest" description="Disordered" evidence="13">
    <location>
        <begin position="653"/>
        <end position="672"/>
    </location>
</feature>
<dbReference type="CDD" id="cd11623">
    <property type="entry name" value="HR1_PKN_2"/>
    <property type="match status" value="1"/>
</dbReference>
<keyword evidence="4" id="KW-0597">Phosphoprotein</keyword>
<evidence type="ECO:0000256" key="4">
    <source>
        <dbReference type="ARBA" id="ARBA00022553"/>
    </source>
</evidence>
<feature type="compositionally biased region" description="Low complexity" evidence="13">
    <location>
        <begin position="516"/>
        <end position="544"/>
    </location>
</feature>
<protein>
    <recommendedName>
        <fullName evidence="2">protein kinase C</fullName>
        <ecNumber evidence="2">2.7.11.13</ecNumber>
    </recommendedName>
</protein>
<dbReference type="FunFam" id="1.10.510.10:FF:000038">
    <property type="entry name" value="serine/threonine-protein kinase N2 isoform X1"/>
    <property type="match status" value="1"/>
</dbReference>
<feature type="region of interest" description="Disordered" evidence="13">
    <location>
        <begin position="101"/>
        <end position="123"/>
    </location>
</feature>
<evidence type="ECO:0000256" key="7">
    <source>
        <dbReference type="ARBA" id="ARBA00022777"/>
    </source>
</evidence>
<dbReference type="PROSITE" id="PS51285">
    <property type="entry name" value="AGC_KINASE_CTER"/>
    <property type="match status" value="1"/>
</dbReference>
<dbReference type="CDD" id="cd05589">
    <property type="entry name" value="STKc_PKN"/>
    <property type="match status" value="1"/>
</dbReference>
<evidence type="ECO:0000259" key="14">
    <source>
        <dbReference type="PROSITE" id="PS50011"/>
    </source>
</evidence>
<dbReference type="GO" id="GO:0007165">
    <property type="term" value="P:signal transduction"/>
    <property type="evidence" value="ECO:0007669"/>
    <property type="project" value="InterPro"/>
</dbReference>
<dbReference type="InterPro" id="IPR017892">
    <property type="entry name" value="Pkinase_C"/>
</dbReference>
<evidence type="ECO:0000256" key="13">
    <source>
        <dbReference type="SAM" id="MobiDB-lite"/>
    </source>
</evidence>
<dbReference type="PROSITE" id="PS00108">
    <property type="entry name" value="PROTEIN_KINASE_ST"/>
    <property type="match status" value="1"/>
</dbReference>
<dbReference type="SMART" id="SM00742">
    <property type="entry name" value="Hr1"/>
    <property type="match status" value="2"/>
</dbReference>
<dbReference type="GO" id="GO:0004697">
    <property type="term" value="F:diacylglycerol-dependent serine/threonine kinase activity"/>
    <property type="evidence" value="ECO:0007669"/>
    <property type="project" value="UniProtKB-EC"/>
</dbReference>
<dbReference type="Gene3D" id="1.10.510.10">
    <property type="entry name" value="Transferase(Phosphotransferase) domain 1"/>
    <property type="match status" value="1"/>
</dbReference>
<dbReference type="InterPro" id="IPR000961">
    <property type="entry name" value="AGC-kinase_C"/>
</dbReference>
<evidence type="ECO:0000256" key="10">
    <source>
        <dbReference type="ARBA" id="ARBA00047470"/>
    </source>
</evidence>
<dbReference type="InterPro" id="IPR000719">
    <property type="entry name" value="Prot_kinase_dom"/>
</dbReference>
<dbReference type="SUPFAM" id="SSF49562">
    <property type="entry name" value="C2 domain (Calcium/lipid-binding domain, CaLB)"/>
    <property type="match status" value="1"/>
</dbReference>
<feature type="compositionally biased region" description="Polar residues" evidence="13">
    <location>
        <begin position="1"/>
        <end position="13"/>
    </location>
</feature>
<keyword evidence="7 17" id="KW-0418">Kinase</keyword>
<feature type="domain" description="AGC-kinase C-terminal" evidence="15">
    <location>
        <begin position="941"/>
        <end position="1007"/>
    </location>
</feature>
<dbReference type="CDD" id="cd11625">
    <property type="entry name" value="HR1_PKN_3"/>
    <property type="match status" value="1"/>
</dbReference>
<dbReference type="PANTHER" id="PTHR24351">
    <property type="entry name" value="RIBOSOMAL PROTEIN S6 KINASE"/>
    <property type="match status" value="1"/>
</dbReference>
<dbReference type="EMBL" id="MH979789">
    <property type="protein sequence ID" value="AYV89244.1"/>
    <property type="molecule type" value="mRNA"/>
</dbReference>
<feature type="compositionally biased region" description="Basic and acidic residues" evidence="13">
    <location>
        <begin position="555"/>
        <end position="566"/>
    </location>
</feature>
<keyword evidence="6 12" id="KW-0547">Nucleotide-binding</keyword>
<evidence type="ECO:0000256" key="8">
    <source>
        <dbReference type="ARBA" id="ARBA00022840"/>
    </source>
</evidence>
<dbReference type="InterPro" id="IPR017441">
    <property type="entry name" value="Protein_kinase_ATP_BS"/>
</dbReference>
<keyword evidence="8 12" id="KW-0067">ATP-binding</keyword>
<evidence type="ECO:0000256" key="6">
    <source>
        <dbReference type="ARBA" id="ARBA00022741"/>
    </source>
</evidence>
<evidence type="ECO:0000256" key="2">
    <source>
        <dbReference type="ARBA" id="ARBA00012429"/>
    </source>
</evidence>
<evidence type="ECO:0000256" key="5">
    <source>
        <dbReference type="ARBA" id="ARBA00022679"/>
    </source>
</evidence>
<dbReference type="PROSITE" id="PS51860">
    <property type="entry name" value="REM_1"/>
    <property type="match status" value="2"/>
</dbReference>
<keyword evidence="5" id="KW-0808">Transferase</keyword>
<comment type="catalytic activity">
    <reaction evidence="10">
        <text>L-seryl-[protein] + ATP = O-phospho-L-seryl-[protein] + ADP + H(+)</text>
        <dbReference type="Rhea" id="RHEA:17989"/>
        <dbReference type="Rhea" id="RHEA-COMP:9863"/>
        <dbReference type="Rhea" id="RHEA-COMP:11604"/>
        <dbReference type="ChEBI" id="CHEBI:15378"/>
        <dbReference type="ChEBI" id="CHEBI:29999"/>
        <dbReference type="ChEBI" id="CHEBI:30616"/>
        <dbReference type="ChEBI" id="CHEBI:83421"/>
        <dbReference type="ChEBI" id="CHEBI:456216"/>
        <dbReference type="EC" id="2.7.11.13"/>
    </reaction>
</comment>
<dbReference type="Pfam" id="PF00069">
    <property type="entry name" value="Pkinase"/>
    <property type="match status" value="1"/>
</dbReference>
<evidence type="ECO:0000259" key="15">
    <source>
        <dbReference type="PROSITE" id="PS51285"/>
    </source>
</evidence>
<dbReference type="EC" id="2.7.11.13" evidence="2"/>
<feature type="region of interest" description="Disordered" evidence="13">
    <location>
        <begin position="516"/>
        <end position="579"/>
    </location>
</feature>
<dbReference type="PROSITE" id="PS00107">
    <property type="entry name" value="PROTEIN_KINASE_ATP"/>
    <property type="match status" value="1"/>
</dbReference>
<dbReference type="GO" id="GO:0005524">
    <property type="term" value="F:ATP binding"/>
    <property type="evidence" value="ECO:0007669"/>
    <property type="project" value="UniProtKB-UniRule"/>
</dbReference>
<dbReference type="InterPro" id="IPR035892">
    <property type="entry name" value="C2_domain_sf"/>
</dbReference>
<evidence type="ECO:0000313" key="17">
    <source>
        <dbReference type="EMBL" id="AYV89244.1"/>
    </source>
</evidence>
<evidence type="ECO:0000256" key="1">
    <source>
        <dbReference type="ARBA" id="ARBA00005490"/>
    </source>
</evidence>
<accession>A0A3G5APF7</accession>
<feature type="domain" description="Protein kinase" evidence="14">
    <location>
        <begin position="681"/>
        <end position="940"/>
    </location>
</feature>
<reference evidence="17" key="1">
    <citation type="submission" date="2018-09" db="EMBL/GenBank/DDBJ databases">
        <title>Identification of saliva proteins of spider mite Tetranychus evansi by transcriptome and LC-MS/MS approach.</title>
        <authorList>
            <person name="Huang H.-J."/>
            <person name="Cui J.-R."/>
            <person name="Hong X.-Y."/>
        </authorList>
    </citation>
    <scope>NUCLEOTIDE SEQUENCE</scope>
</reference>
<dbReference type="FunFam" id="3.30.200.20:FF:000058">
    <property type="entry name" value="Putative serine/threonine-protein kinase N2"/>
    <property type="match status" value="1"/>
</dbReference>
<feature type="domain" description="REM-1" evidence="16">
    <location>
        <begin position="121"/>
        <end position="205"/>
    </location>
</feature>
<dbReference type="AlphaFoldDB" id="A0A3G5APF7"/>
<dbReference type="InterPro" id="IPR011009">
    <property type="entry name" value="Kinase-like_dom_sf"/>
</dbReference>
<evidence type="ECO:0000256" key="3">
    <source>
        <dbReference type="ARBA" id="ARBA00022527"/>
    </source>
</evidence>
<dbReference type="InterPro" id="IPR036274">
    <property type="entry name" value="HR1_rpt_sf"/>
</dbReference>
<dbReference type="PROSITE" id="PS50011">
    <property type="entry name" value="PROTEIN_KINASE_DOM"/>
    <property type="match status" value="1"/>
</dbReference>
<feature type="binding site" evidence="12">
    <location>
        <position position="710"/>
    </location>
    <ligand>
        <name>ATP</name>
        <dbReference type="ChEBI" id="CHEBI:30616"/>
    </ligand>
</feature>
<feature type="compositionally biased region" description="Polar residues" evidence="13">
    <location>
        <begin position="663"/>
        <end position="672"/>
    </location>
</feature>
<dbReference type="Gene3D" id="1.10.287.160">
    <property type="entry name" value="HR1 repeat"/>
    <property type="match status" value="2"/>
</dbReference>
<comment type="similarity">
    <text evidence="1">Belongs to the protein kinase superfamily. AGC Ser/Thr protein kinase family. PKC subfamily.</text>
</comment>
<dbReference type="Gene3D" id="3.30.200.20">
    <property type="entry name" value="Phosphorylase Kinase, domain 1"/>
    <property type="match status" value="1"/>
</dbReference>
<feature type="compositionally biased region" description="Low complexity" evidence="13">
    <location>
        <begin position="104"/>
        <end position="123"/>
    </location>
</feature>
<dbReference type="InterPro" id="IPR008271">
    <property type="entry name" value="Ser/Thr_kinase_AS"/>
</dbReference>
<dbReference type="SUPFAM" id="SSF46585">
    <property type="entry name" value="HR1 repeat"/>
    <property type="match status" value="2"/>
</dbReference>
<proteinExistence type="evidence at transcript level"/>
<evidence type="ECO:0000256" key="9">
    <source>
        <dbReference type="ARBA" id="ARBA00047272"/>
    </source>
</evidence>
<dbReference type="SUPFAM" id="SSF56112">
    <property type="entry name" value="Protein kinase-like (PK-like)"/>
    <property type="match status" value="1"/>
</dbReference>
<dbReference type="SMART" id="SM00133">
    <property type="entry name" value="S_TK_X"/>
    <property type="match status" value="1"/>
</dbReference>